<reference evidence="3" key="1">
    <citation type="journal article" date="2001" name="Science">
        <title>The sequence of the human genome.</title>
        <authorList>
            <person name="Venter J.C."/>
            <person name="Adams M.D."/>
            <person name="Myers E.W."/>
            <person name="Li P.W."/>
            <person name="Mural R.J."/>
            <person name="Sutton G.G."/>
            <person name="Smith H.O."/>
            <person name="Yandell M."/>
            <person name="Evans C.A."/>
            <person name="Holt R.A."/>
            <person name="Gocayne J.D."/>
            <person name="Amanatides P."/>
            <person name="Ballew R.M."/>
            <person name="Huson D.H."/>
            <person name="Wortman J.R."/>
            <person name="Zhang Q."/>
            <person name="Kodira C.D."/>
            <person name="Zheng X.H."/>
            <person name="Chen L."/>
            <person name="Skupski M."/>
            <person name="Subramanian G."/>
            <person name="Thomas P.D."/>
            <person name="Zhang J."/>
            <person name="Gabor Miklos G.L."/>
            <person name="Nelson C."/>
            <person name="Broder S."/>
            <person name="Clark A.G."/>
            <person name="Nadeau J."/>
            <person name="McKusick V.A."/>
            <person name="Zinder N."/>
            <person name="Levine A.J."/>
            <person name="Roberts R.J."/>
            <person name="Simon M."/>
            <person name="Slayman C."/>
            <person name="Hunkapiller M."/>
            <person name="Bolanos R."/>
            <person name="Delcher A."/>
            <person name="Dew I."/>
            <person name="Fasulo D."/>
            <person name="Flanigan M."/>
            <person name="Florea L."/>
            <person name="Halpern A."/>
            <person name="Hannenhalli S."/>
            <person name="Kravitz S."/>
            <person name="Levy S."/>
            <person name="Mobarry C."/>
            <person name="Reinert K."/>
            <person name="Remington K."/>
            <person name="Abu-Threideh J."/>
            <person name="Beasley E."/>
            <person name="Biddick K."/>
            <person name="Bonazzi V."/>
            <person name="Brandon R."/>
            <person name="Cargill M."/>
            <person name="Chandramouliswaran I."/>
            <person name="Charlab R."/>
            <person name="Chaturvedi K."/>
            <person name="Deng Z."/>
            <person name="Di Francesco V."/>
            <person name="Dunn P."/>
            <person name="Eilbeck K."/>
            <person name="Evangelista C."/>
            <person name="Gabrielian A.E."/>
            <person name="Gan W."/>
            <person name="Ge W."/>
            <person name="Gong F."/>
            <person name="Gu Z."/>
            <person name="Guan P."/>
            <person name="Heiman T.J."/>
            <person name="Higgins M.E."/>
            <person name="Ji R.R."/>
            <person name="Ke Z."/>
            <person name="Ketchum K.A."/>
            <person name="Lai Z."/>
            <person name="Lei Y."/>
            <person name="Li Z."/>
            <person name="Li J."/>
            <person name="Liang Y."/>
            <person name="Lin X."/>
            <person name="Lu F."/>
            <person name="Merkulov G.V."/>
            <person name="Milshina N."/>
            <person name="Moore H.M."/>
            <person name="Naik A.K."/>
            <person name="Narayan V.A."/>
            <person name="Neelam B."/>
            <person name="Nusskern D."/>
            <person name="Rusch D.B."/>
            <person name="Salzberg S."/>
            <person name="Shao W."/>
            <person name="Shue B."/>
            <person name="Sun J."/>
            <person name="Wang Z."/>
            <person name="Wang A."/>
            <person name="Wang X."/>
            <person name="Wang J."/>
            <person name="Wei M."/>
            <person name="Wides R."/>
            <person name="Xiao C."/>
            <person name="Yan C."/>
            <person name="Yao A."/>
            <person name="Ye J."/>
            <person name="Zhan M."/>
            <person name="Zhang W."/>
            <person name="Zhang H."/>
            <person name="Zhao Q."/>
            <person name="Zheng L."/>
            <person name="Zhong F."/>
            <person name="Zhong W."/>
            <person name="Zhu S."/>
            <person name="Zhao S."/>
            <person name="Gilbert D."/>
            <person name="Baumhueter S."/>
            <person name="Spier G."/>
            <person name="Carter C."/>
            <person name="Cravchik A."/>
            <person name="Woodage T."/>
            <person name="Ali F."/>
            <person name="An H."/>
            <person name="Awe A."/>
            <person name="Baldwin D."/>
            <person name="Baden H."/>
            <person name="Barnstead M."/>
            <person name="Barrow I."/>
            <person name="Beeson K."/>
            <person name="Busam D."/>
            <person name="Carver A."/>
            <person name="Center A."/>
            <person name="Cheng M.L."/>
            <person name="Curry L."/>
            <person name="Danaher S."/>
            <person name="Davenport L."/>
            <person name="Desilets R."/>
            <person name="Dietz S."/>
            <person name="Dodson K."/>
            <person name="Doup L."/>
            <person name="Ferriera S."/>
            <person name="Garg N."/>
            <person name="Gluecksmann A."/>
            <person name="Hart B."/>
            <person name="Haynes J."/>
            <person name="Haynes C."/>
            <person name="Heiner C."/>
            <person name="Hladun S."/>
            <person name="Hostin D."/>
            <person name="Houck J."/>
            <person name="Howland T."/>
            <person name="Ibegwam C."/>
            <person name="Johnson J."/>
            <person name="Kalush F."/>
            <person name="Kline L."/>
            <person name="Koduru S."/>
            <person name="Love A."/>
            <person name="Mann F."/>
            <person name="May D."/>
            <person name="McCawley S."/>
            <person name="McIntosh T."/>
            <person name="McMullen I."/>
            <person name="Moy M."/>
            <person name="Moy L."/>
            <person name="Murphy B."/>
            <person name="Nelson K."/>
            <person name="Pfannkoch C."/>
            <person name="Pratts E."/>
            <person name="Puri V."/>
            <person name="Qureshi H."/>
            <person name="Reardon M."/>
            <person name="Rodriguez R."/>
            <person name="Rogers Y.H."/>
            <person name="Romblad D."/>
            <person name="Ruhfel B."/>
            <person name="Scott R."/>
            <person name="Sitter C."/>
            <person name="Smallwood M."/>
            <person name="Stewart E."/>
            <person name="Strong R."/>
            <person name="Suh E."/>
            <person name="Thomas R."/>
            <person name="Tint N.N."/>
            <person name="Tse S."/>
            <person name="Vech C."/>
            <person name="Wang G."/>
            <person name="Wetter J."/>
            <person name="Williams S."/>
            <person name="Williams M."/>
            <person name="Windsor S."/>
            <person name="Winn-Deen E."/>
            <person name="Wolfe K."/>
            <person name="Zaveri J."/>
            <person name="Zaveri K."/>
            <person name="Abril J.F."/>
            <person name="Guigo R."/>
            <person name="Campbell M.J."/>
            <person name="Sjolander K.V."/>
            <person name="Karlak B."/>
            <person name="Kejariwal A."/>
            <person name="Mi H."/>
            <person name="Lazareva B."/>
            <person name="Hatton T."/>
            <person name="Narechania A."/>
            <person name="Diemer K."/>
            <person name="Muruganujan A."/>
            <person name="Guo N."/>
            <person name="Sato S."/>
            <person name="Bafna V."/>
            <person name="Istrail S."/>
            <person name="Lippert R."/>
            <person name="Schwartz R."/>
            <person name="Walenz B."/>
            <person name="Yooseph S."/>
            <person name="Allen D."/>
            <person name="Basu A."/>
            <person name="Baxendale J."/>
            <person name="Blick L."/>
            <person name="Caminha M."/>
            <person name="Carnes-Stine J."/>
            <person name="Caulk P."/>
            <person name="Chiang Y.H."/>
            <person name="Coyne M."/>
            <person name="Dahlke C."/>
            <person name="Mays A."/>
            <person name="Dombroski M."/>
            <person name="Donnelly M."/>
            <person name="Ely D."/>
            <person name="Esparham S."/>
            <person name="Fosler C."/>
            <person name="Gire H."/>
            <person name="Glanowski S."/>
            <person name="Glasser K."/>
            <person name="Glodek A."/>
            <person name="Gorokhov M."/>
            <person name="Graham K."/>
            <person name="Gropman B."/>
            <person name="Harris M."/>
            <person name="Heil J."/>
            <person name="Henderson S."/>
            <person name="Hoover J."/>
            <person name="Jennings D."/>
            <person name="Jordan C."/>
            <person name="Jordan J."/>
            <person name="Kasha J."/>
            <person name="Kagan L."/>
            <person name="Kraft C."/>
            <person name="Levitsky A."/>
            <person name="Lewis M."/>
            <person name="Liu X."/>
            <person name="Lopez J."/>
            <person name="Ma D."/>
            <person name="Majoros W."/>
            <person name="McDaniel J."/>
            <person name="Murphy S."/>
            <person name="Newman M."/>
            <person name="Nguyen T."/>
            <person name="Nguyen N."/>
            <person name="Nodell M."/>
            <person name="Pan S."/>
            <person name="Peck J."/>
            <person name="Peterson M."/>
            <person name="Rowe W."/>
            <person name="Sanders R."/>
            <person name="Scott J."/>
            <person name="Simpson M."/>
            <person name="Smith T."/>
            <person name="Sprague A."/>
            <person name="Stockwell T."/>
            <person name="Turner R."/>
            <person name="Venter E."/>
            <person name="Wang M."/>
            <person name="Wen M."/>
            <person name="Wu D."/>
            <person name="Wu M."/>
            <person name="Xia A."/>
            <person name="Zandieh A."/>
            <person name="Zhu X."/>
        </authorList>
    </citation>
    <scope>NUCLEOTIDE SEQUENCE</scope>
</reference>
<reference evidence="2" key="2">
    <citation type="submission" date="2003-07" db="EMBL/GenBank/DDBJ databases">
        <title>NEDO human cDNA sequencing project.</title>
        <authorList>
            <person name="Kawakami B."/>
            <person name="Sugiyama A."/>
            <person name="Takemoto M."/>
            <person name="Sugiyama T."/>
            <person name="Irie R."/>
            <person name="Otsuki T."/>
            <person name="Sato H."/>
            <person name="Wakamatsu A."/>
            <person name="Ishii S."/>
            <person name="Yamamoto J."/>
            <person name="Isono Y."/>
            <person name="Kawai-Hio Y."/>
            <person name="Saito K."/>
            <person name="Nishikawa T."/>
            <person name="Kimura K."/>
            <person name="Yamashita H."/>
            <person name="Matsuo K."/>
            <person name="Nakamura Y."/>
            <person name="Sekine M."/>
            <person name="Kikuchi H."/>
            <person name="Kanda K."/>
            <person name="Wagatsuma M."/>
            <person name="Murakawa K."/>
            <person name="Kanehori K."/>
            <person name="Takahashi-Fujii A."/>
            <person name="Oshima A."/>
            <person name="Suzuki Y."/>
            <person name="Sugano S."/>
            <person name="Nagahari K."/>
            <person name="Masuho Y."/>
            <person name="Nagai K."/>
            <person name="Isogai T."/>
        </authorList>
    </citation>
    <scope>NUCLEOTIDE SEQUENCE</scope>
    <source>
        <tissue evidence="2">Thalamus</tissue>
    </source>
</reference>
<dbReference type="EMBL" id="CH471109">
    <property type="protein sequence ID" value="EAW94656.1"/>
    <property type="molecule type" value="Genomic_DNA"/>
</dbReference>
<dbReference type="AlphaFoldDB" id="Q6ZSH9"/>
<feature type="region of interest" description="Disordered" evidence="1">
    <location>
        <begin position="1"/>
        <end position="89"/>
    </location>
</feature>
<gene>
    <name evidence="3" type="ORF">hCG_2045601</name>
</gene>
<feature type="compositionally biased region" description="Basic and acidic residues" evidence="1">
    <location>
        <begin position="11"/>
        <end position="20"/>
    </location>
</feature>
<proteinExistence type="evidence at transcript level"/>
<protein>
    <submittedName>
        <fullName evidence="3">HCG2045601</fullName>
    </submittedName>
    <submittedName>
        <fullName evidence="2">cDNA FLJ45513 fis, clone BRTHA2021450</fullName>
    </submittedName>
</protein>
<dbReference type="EMBL" id="AK127421">
    <property type="protein sequence ID" value="BAC86972.1"/>
    <property type="molecule type" value="mRNA"/>
</dbReference>
<organism evidence="2">
    <name type="scientific">Homo sapiens</name>
    <name type="common">Human</name>
    <dbReference type="NCBI Taxonomy" id="9606"/>
    <lineage>
        <taxon>Eukaryota</taxon>
        <taxon>Metazoa</taxon>
        <taxon>Chordata</taxon>
        <taxon>Craniata</taxon>
        <taxon>Vertebrata</taxon>
        <taxon>Euteleostomi</taxon>
        <taxon>Mammalia</taxon>
        <taxon>Eutheria</taxon>
        <taxon>Euarchontoglires</taxon>
        <taxon>Primates</taxon>
        <taxon>Haplorrhini</taxon>
        <taxon>Catarrhini</taxon>
        <taxon>Hominidae</taxon>
        <taxon>Homo</taxon>
    </lineage>
</organism>
<evidence type="ECO:0000313" key="2">
    <source>
        <dbReference type="EMBL" id="BAC86972.1"/>
    </source>
</evidence>
<name>Q6ZSH9_HUMAN</name>
<accession>Q6ZSH9</accession>
<dbReference type="BioGRID-ORCS" id="729220">
    <property type="hits" value="13 hits in 231 CRISPR screens"/>
</dbReference>
<evidence type="ECO:0000313" key="3">
    <source>
        <dbReference type="EMBL" id="EAW94656.1"/>
    </source>
</evidence>
<evidence type="ECO:0000256" key="1">
    <source>
        <dbReference type="SAM" id="MobiDB-lite"/>
    </source>
</evidence>
<reference evidence="3" key="3">
    <citation type="submission" date="2005-09" db="EMBL/GenBank/DDBJ databases">
        <authorList>
            <person name="Mural R.J."/>
            <person name="Istrail S."/>
            <person name="Sutton G."/>
            <person name="Florea L."/>
            <person name="Halpern A.L."/>
            <person name="Mobarry C.M."/>
            <person name="Lippert R."/>
            <person name="Walenz B."/>
            <person name="Shatkay H."/>
            <person name="Dew I."/>
            <person name="Miller J.R."/>
            <person name="Flanigan M.J."/>
            <person name="Edwards N.J."/>
            <person name="Bolanos R."/>
            <person name="Fasulo D."/>
            <person name="Halldorsson B.V."/>
            <person name="Hannenhalli S."/>
            <person name="Turner R."/>
            <person name="Yooseph S."/>
            <person name="Lu F."/>
            <person name="Nusskern D.R."/>
            <person name="Shue B.C."/>
            <person name="Zheng X.H."/>
            <person name="Zhong F."/>
            <person name="Delcher A.L."/>
            <person name="Huson D.H."/>
            <person name="Kravitz S.A."/>
            <person name="Mouchard L."/>
            <person name="Reinert K."/>
            <person name="Remington K.A."/>
            <person name="Clark A.G."/>
            <person name="Waterman M.S."/>
            <person name="Eichler E.E."/>
            <person name="Adams M.D."/>
            <person name="Hunkapiller M.W."/>
            <person name="Myers E.W."/>
            <person name="Venter J.C."/>
        </authorList>
    </citation>
    <scope>NUCLEOTIDE SEQUENCE</scope>
</reference>
<sequence length="130" mass="13723">MTTGWGSPESKGGEETDVQKEAGISGDTPSPAALSSLHTLPGSDKPERKPTMQDCPCDGSSRGSISKRLRGPHRGPGPQAKATPVSLPSWEWEESGPALSCLPPWKPSLSTGLLFTRLCLWLVGICPLSD</sequence>